<dbReference type="InterPro" id="IPR002136">
    <property type="entry name" value="Ribosomal_uL4"/>
</dbReference>
<proteinExistence type="inferred from homology"/>
<dbReference type="GeneTree" id="ENSGT00390000014512"/>
<feature type="region of interest" description="Disordered" evidence="8">
    <location>
        <begin position="123"/>
        <end position="155"/>
    </location>
</feature>
<keyword evidence="11" id="KW-1185">Reference proteome</keyword>
<evidence type="ECO:0000256" key="1">
    <source>
        <dbReference type="ARBA" id="ARBA00004173"/>
    </source>
</evidence>
<comment type="similarity">
    <text evidence="2">Belongs to the universal ribosomal protein uL4 family.</text>
</comment>
<dbReference type="InterPro" id="IPR013005">
    <property type="entry name" value="Ribosomal_uL4-like"/>
</dbReference>
<evidence type="ECO:0000313" key="11">
    <source>
        <dbReference type="Proteomes" id="UP000694387"/>
    </source>
</evidence>
<evidence type="ECO:0000256" key="4">
    <source>
        <dbReference type="ARBA" id="ARBA00023128"/>
    </source>
</evidence>
<protein>
    <recommendedName>
        <fullName evidence="6">Large ribosomal subunit protein uL4m</fullName>
    </recommendedName>
    <alternativeName>
        <fullName evidence="7">39S ribosomal protein L4, mitochondrial</fullName>
    </alternativeName>
</protein>
<dbReference type="GO" id="GO:0003735">
    <property type="term" value="F:structural constituent of ribosome"/>
    <property type="evidence" value="ECO:0007669"/>
    <property type="project" value="InterPro"/>
</dbReference>
<evidence type="ECO:0000256" key="7">
    <source>
        <dbReference type="ARBA" id="ARBA00082711"/>
    </source>
</evidence>
<feature type="chain" id="PRO_5040134085" description="Large ribosomal subunit protein uL4m" evidence="9">
    <location>
        <begin position="18"/>
        <end position="352"/>
    </location>
</feature>
<dbReference type="Gene3D" id="3.40.1370.10">
    <property type="match status" value="2"/>
</dbReference>
<reference evidence="10" key="2">
    <citation type="submission" date="2025-08" db="UniProtKB">
        <authorList>
            <consortium name="Ensembl"/>
        </authorList>
    </citation>
    <scope>IDENTIFICATION</scope>
</reference>
<evidence type="ECO:0000256" key="8">
    <source>
        <dbReference type="SAM" id="MobiDB-lite"/>
    </source>
</evidence>
<dbReference type="PANTHER" id="PTHR10746">
    <property type="entry name" value="50S RIBOSOMAL PROTEIN L4"/>
    <property type="match status" value="1"/>
</dbReference>
<evidence type="ECO:0000256" key="9">
    <source>
        <dbReference type="SAM" id="SignalP"/>
    </source>
</evidence>
<feature type="signal peptide" evidence="9">
    <location>
        <begin position="1"/>
        <end position="17"/>
    </location>
</feature>
<comment type="subcellular location">
    <subcellularLocation>
        <location evidence="1">Mitochondrion</location>
    </subcellularLocation>
</comment>
<dbReference type="PANTHER" id="PTHR10746:SF6">
    <property type="entry name" value="LARGE RIBOSOMAL SUBUNIT PROTEIN UL4M"/>
    <property type="match status" value="1"/>
</dbReference>
<keyword evidence="4" id="KW-0496">Mitochondrion</keyword>
<gene>
    <name evidence="10" type="primary">MRPL4</name>
</gene>
<dbReference type="GO" id="GO:0005743">
    <property type="term" value="C:mitochondrial inner membrane"/>
    <property type="evidence" value="ECO:0007669"/>
    <property type="project" value="UniProtKB-ARBA"/>
</dbReference>
<dbReference type="GO" id="GO:0006412">
    <property type="term" value="P:translation"/>
    <property type="evidence" value="ECO:0007669"/>
    <property type="project" value="InterPro"/>
</dbReference>
<evidence type="ECO:0000313" key="10">
    <source>
        <dbReference type="Ensembl" id="ENSEASP00005034911.1"/>
    </source>
</evidence>
<name>A0A9L0I4L5_EQUAS</name>
<evidence type="ECO:0000256" key="6">
    <source>
        <dbReference type="ARBA" id="ARBA00040565"/>
    </source>
</evidence>
<dbReference type="SUPFAM" id="SSF52166">
    <property type="entry name" value="Ribosomal protein L4"/>
    <property type="match status" value="1"/>
</dbReference>
<dbReference type="FunFam" id="3.40.1370.10:FF:000005">
    <property type="entry name" value="39S ribosomal protein L4, mitochondrial"/>
    <property type="match status" value="1"/>
</dbReference>
<dbReference type="Ensembl" id="ENSEAST00005045548.1">
    <property type="protein sequence ID" value="ENSEASP00005034911.1"/>
    <property type="gene ID" value="ENSEASG00005010556.2"/>
</dbReference>
<organism evidence="10 11">
    <name type="scientific">Equus asinus</name>
    <name type="common">Donkey</name>
    <name type="synonym">Equus africanus asinus</name>
    <dbReference type="NCBI Taxonomy" id="9793"/>
    <lineage>
        <taxon>Eukaryota</taxon>
        <taxon>Metazoa</taxon>
        <taxon>Chordata</taxon>
        <taxon>Craniata</taxon>
        <taxon>Vertebrata</taxon>
        <taxon>Euteleostomi</taxon>
        <taxon>Mammalia</taxon>
        <taxon>Eutheria</taxon>
        <taxon>Laurasiatheria</taxon>
        <taxon>Perissodactyla</taxon>
        <taxon>Equidae</taxon>
        <taxon>Equus</taxon>
    </lineage>
</organism>
<keyword evidence="9" id="KW-0732">Signal</keyword>
<dbReference type="GO" id="GO:0005762">
    <property type="term" value="C:mitochondrial large ribosomal subunit"/>
    <property type="evidence" value="ECO:0007669"/>
    <property type="project" value="Ensembl"/>
</dbReference>
<dbReference type="AlphaFoldDB" id="A0A9L0I4L5"/>
<keyword evidence="3" id="KW-0689">Ribosomal protein</keyword>
<sequence length="352" mass="38807">MGSGAAMLLLCRAGARAWLRSPGCRGLSALAEEAVKPAEKSEPVASGGPQEPVLRRCELPVVAPRRPVQAWVESLRGYEQERVGLTELHPDVFAAAPRLDILHQVAIWQKNFKRISYAKTKTRAEVRGGGRKPWPQKGSGRARHGSIRSPIWRGGGIAHGPRGPTSYYYMLPMKVRVQGLKVALSVKLAQVQPPRPYAGSPRPWVPVGAQSHLPSRRTTCTWWTRWSCRAQSRSTWRSWPATAAGGTPCCWWTCEGQAAGAGAGGARSPVWLTSPPPCREHEDIPPSIVAATSGLKTFNLVPAIGLNVHSMLKHQTLVLTLRTVAFLEDKLLWHDSRYTALYPFRLPYRDFP</sequence>
<evidence type="ECO:0000256" key="5">
    <source>
        <dbReference type="ARBA" id="ARBA00023274"/>
    </source>
</evidence>
<dbReference type="Proteomes" id="UP000694387">
    <property type="component" value="Chromosome 20"/>
</dbReference>
<reference evidence="10 11" key="1">
    <citation type="journal article" date="2020" name="Nat. Commun.">
        <title>Donkey genomes provide new insights into domestication and selection for coat color.</title>
        <authorList>
            <person name="Wang"/>
            <person name="C."/>
            <person name="Li"/>
            <person name="H."/>
            <person name="Guo"/>
            <person name="Y."/>
            <person name="Huang"/>
            <person name="J."/>
            <person name="Sun"/>
            <person name="Y."/>
            <person name="Min"/>
            <person name="J."/>
            <person name="Wang"/>
            <person name="J."/>
            <person name="Fang"/>
            <person name="X."/>
            <person name="Zhao"/>
            <person name="Z."/>
            <person name="Wang"/>
            <person name="S."/>
            <person name="Zhang"/>
            <person name="Y."/>
            <person name="Liu"/>
            <person name="Q."/>
            <person name="Jiang"/>
            <person name="Q."/>
            <person name="Wang"/>
            <person name="X."/>
            <person name="Guo"/>
            <person name="Y."/>
            <person name="Yang"/>
            <person name="C."/>
            <person name="Wang"/>
            <person name="Y."/>
            <person name="Tian"/>
            <person name="F."/>
            <person name="Zhuang"/>
            <person name="G."/>
            <person name="Fan"/>
            <person name="Y."/>
            <person name="Gao"/>
            <person name="Q."/>
            <person name="Li"/>
            <person name="Y."/>
            <person name="Ju"/>
            <person name="Z."/>
            <person name="Li"/>
            <person name="J."/>
            <person name="Li"/>
            <person name="R."/>
            <person name="Hou"/>
            <person name="M."/>
            <person name="Yang"/>
            <person name="G."/>
            <person name="Liu"/>
            <person name="G."/>
            <person name="Liu"/>
            <person name="W."/>
            <person name="Guo"/>
            <person name="J."/>
            <person name="Pan"/>
            <person name="S."/>
            <person name="Fan"/>
            <person name="G."/>
            <person name="Zhang"/>
            <person name="W."/>
            <person name="Zhang"/>
            <person name="R."/>
            <person name="Yu"/>
            <person name="J."/>
            <person name="Zhang"/>
            <person name="X."/>
            <person name="Yin"/>
            <person name="Q."/>
            <person name="Ji"/>
            <person name="C."/>
            <person name="Jin"/>
            <person name="Y."/>
            <person name="Yue"/>
            <person name="G."/>
            <person name="Liu"/>
            <person name="M."/>
            <person name="Xu"/>
            <person name="J."/>
            <person name="Liu"/>
            <person name="S."/>
            <person name="Jordana"/>
            <person name="J."/>
            <person name="Noce"/>
            <person name="A."/>
            <person name="Amills"/>
            <person name="M."/>
            <person name="Wu"/>
            <person name="D.D."/>
            <person name="Li"/>
            <person name="S."/>
            <person name="Zhou"/>
            <person name="X. and Zhong"/>
            <person name="J."/>
        </authorList>
    </citation>
    <scope>NUCLEOTIDE SEQUENCE [LARGE SCALE GENOMIC DNA]</scope>
</reference>
<evidence type="ECO:0000256" key="2">
    <source>
        <dbReference type="ARBA" id="ARBA00010528"/>
    </source>
</evidence>
<dbReference type="Pfam" id="PF00573">
    <property type="entry name" value="Ribosomal_L4"/>
    <property type="match status" value="1"/>
</dbReference>
<accession>A0A9L0I4L5</accession>
<reference evidence="10" key="3">
    <citation type="submission" date="2025-09" db="UniProtKB">
        <authorList>
            <consortium name="Ensembl"/>
        </authorList>
    </citation>
    <scope>IDENTIFICATION</scope>
</reference>
<evidence type="ECO:0000256" key="3">
    <source>
        <dbReference type="ARBA" id="ARBA00022980"/>
    </source>
</evidence>
<dbReference type="InterPro" id="IPR023574">
    <property type="entry name" value="Ribosomal_uL4_dom_sf"/>
</dbReference>
<keyword evidence="5" id="KW-0687">Ribonucleoprotein</keyword>